<dbReference type="SUPFAM" id="SSF51215">
    <property type="entry name" value="Regulatory protein AraC"/>
    <property type="match status" value="1"/>
</dbReference>
<dbReference type="PANTHER" id="PTHR43280:SF2">
    <property type="entry name" value="HTH-TYPE TRANSCRIPTIONAL REGULATOR EXSA"/>
    <property type="match status" value="1"/>
</dbReference>
<accession>A0A8J4SMW9</accession>
<keyword evidence="2" id="KW-0238">DNA-binding</keyword>
<dbReference type="SMART" id="SM00342">
    <property type="entry name" value="HTH_ARAC"/>
    <property type="match status" value="1"/>
</dbReference>
<dbReference type="PROSITE" id="PS00041">
    <property type="entry name" value="HTH_ARAC_FAMILY_1"/>
    <property type="match status" value="1"/>
</dbReference>
<name>A0A8J4SMW9_9STRA</name>
<dbReference type="InterPro" id="IPR037923">
    <property type="entry name" value="HTH-like"/>
</dbReference>
<evidence type="ECO:0000259" key="4">
    <source>
        <dbReference type="PROSITE" id="PS01124"/>
    </source>
</evidence>
<dbReference type="AlphaFoldDB" id="A0A8J4SMW9"/>
<dbReference type="GO" id="GO:0003700">
    <property type="term" value="F:DNA-binding transcription factor activity"/>
    <property type="evidence" value="ECO:0007669"/>
    <property type="project" value="InterPro"/>
</dbReference>
<dbReference type="Pfam" id="PF12833">
    <property type="entry name" value="HTH_18"/>
    <property type="match status" value="1"/>
</dbReference>
<dbReference type="Proteomes" id="UP000702964">
    <property type="component" value="Unassembled WGS sequence"/>
</dbReference>
<dbReference type="GO" id="GO:0043565">
    <property type="term" value="F:sequence-specific DNA binding"/>
    <property type="evidence" value="ECO:0007669"/>
    <property type="project" value="InterPro"/>
</dbReference>
<dbReference type="InterPro" id="IPR018060">
    <property type="entry name" value="HTH_AraC"/>
</dbReference>
<comment type="caution">
    <text evidence="5">The sequence shown here is derived from an EMBL/GenBank/DDBJ whole genome shotgun (WGS) entry which is preliminary data.</text>
</comment>
<reference evidence="5" key="1">
    <citation type="journal article" date="2015" name="Genom Data">
        <title>Draft genome sequences of Phytophthora kernoviae and Phytophthora ramorum lineage EU2 from Scotland.</title>
        <authorList>
            <person name="Sambles C."/>
            <person name="Schlenzig A."/>
            <person name="O'Neill P."/>
            <person name="Grant M."/>
            <person name="Studholme D.J."/>
        </authorList>
    </citation>
    <scope>NUCLEOTIDE SEQUENCE</scope>
    <source>
        <strain evidence="5">00238/432</strain>
    </source>
</reference>
<dbReference type="InterPro" id="IPR009057">
    <property type="entry name" value="Homeodomain-like_sf"/>
</dbReference>
<evidence type="ECO:0000313" key="5">
    <source>
        <dbReference type="EMBL" id="KAF4323085.1"/>
    </source>
</evidence>
<evidence type="ECO:0000313" key="6">
    <source>
        <dbReference type="Proteomes" id="UP000702964"/>
    </source>
</evidence>
<sequence>MMNRSELPALITTGVFKPAQPWIHVDRILNMDTLLYVVDGEVTCRHWGKSPVAPGSTWYWVSFVPFQPRAEQEPLFLPKQLTLSSPESFMDILNAMLRLYRSAAPFSTERINGLLYQALYELLQQRDKHRGSALSSRIIDCLKQQMEQPFDSKRIADSLSMNYAYLGRVFKTDTGSTINEYYRKLKIQRAIELMHAEALNISQISEQLQFPNPYYFSRVFKQVTGLSPRDYQQQLYR</sequence>
<dbReference type="PROSITE" id="PS01124">
    <property type="entry name" value="HTH_ARAC_FAMILY_2"/>
    <property type="match status" value="1"/>
</dbReference>
<organism evidence="5 6">
    <name type="scientific">Phytophthora kernoviae 00238/432</name>
    <dbReference type="NCBI Taxonomy" id="1284355"/>
    <lineage>
        <taxon>Eukaryota</taxon>
        <taxon>Sar</taxon>
        <taxon>Stramenopiles</taxon>
        <taxon>Oomycota</taxon>
        <taxon>Peronosporomycetes</taxon>
        <taxon>Peronosporales</taxon>
        <taxon>Peronosporaceae</taxon>
        <taxon>Phytophthora</taxon>
    </lineage>
</organism>
<reference evidence="5" key="2">
    <citation type="submission" date="2020-02" db="EMBL/GenBank/DDBJ databases">
        <authorList>
            <person name="Studholme D.J."/>
        </authorList>
    </citation>
    <scope>NUCLEOTIDE SEQUENCE</scope>
    <source>
        <strain evidence="5">00238/432</strain>
    </source>
</reference>
<protein>
    <recommendedName>
        <fullName evidence="4">HTH araC/xylS-type domain-containing protein</fullName>
    </recommendedName>
</protein>
<gene>
    <name evidence="5" type="ORF">G195_003883</name>
</gene>
<keyword evidence="3" id="KW-0804">Transcription</keyword>
<proteinExistence type="predicted"/>
<dbReference type="InterPro" id="IPR018062">
    <property type="entry name" value="HTH_AraC-typ_CS"/>
</dbReference>
<dbReference type="Gene3D" id="1.10.10.60">
    <property type="entry name" value="Homeodomain-like"/>
    <property type="match status" value="2"/>
</dbReference>
<dbReference type="EMBL" id="AOFI03000051">
    <property type="protein sequence ID" value="KAF4323085.1"/>
    <property type="molecule type" value="Genomic_DNA"/>
</dbReference>
<keyword evidence="1" id="KW-0805">Transcription regulation</keyword>
<dbReference type="PANTHER" id="PTHR43280">
    <property type="entry name" value="ARAC-FAMILY TRANSCRIPTIONAL REGULATOR"/>
    <property type="match status" value="1"/>
</dbReference>
<evidence type="ECO:0000256" key="1">
    <source>
        <dbReference type="ARBA" id="ARBA00023015"/>
    </source>
</evidence>
<evidence type="ECO:0000256" key="3">
    <source>
        <dbReference type="ARBA" id="ARBA00023163"/>
    </source>
</evidence>
<feature type="domain" description="HTH araC/xylS-type" evidence="4">
    <location>
        <begin position="136"/>
        <end position="234"/>
    </location>
</feature>
<evidence type="ECO:0000256" key="2">
    <source>
        <dbReference type="ARBA" id="ARBA00023125"/>
    </source>
</evidence>
<dbReference type="SUPFAM" id="SSF46689">
    <property type="entry name" value="Homeodomain-like"/>
    <property type="match status" value="2"/>
</dbReference>